<protein>
    <recommendedName>
        <fullName evidence="7">3-oxoacyl-ACP synthase</fullName>
    </recommendedName>
</protein>
<dbReference type="Proteomes" id="UP000482800">
    <property type="component" value="Unassembled WGS sequence"/>
</dbReference>
<dbReference type="CDD" id="cd00827">
    <property type="entry name" value="init_cond_enzymes"/>
    <property type="match status" value="1"/>
</dbReference>
<accession>A0A6V8K848</accession>
<comment type="caution">
    <text evidence="5">The sequence shown here is derived from an EMBL/GenBank/DDBJ whole genome shotgun (WGS) entry which is preliminary data.</text>
</comment>
<dbReference type="Gene3D" id="3.40.47.10">
    <property type="match status" value="2"/>
</dbReference>
<evidence type="ECO:0000313" key="5">
    <source>
        <dbReference type="EMBL" id="GFJ81382.1"/>
    </source>
</evidence>
<dbReference type="SUPFAM" id="SSF53901">
    <property type="entry name" value="Thiolase-like"/>
    <property type="match status" value="1"/>
</dbReference>
<evidence type="ECO:0000259" key="3">
    <source>
        <dbReference type="Pfam" id="PF08541"/>
    </source>
</evidence>
<evidence type="ECO:0000256" key="2">
    <source>
        <dbReference type="ARBA" id="ARBA00023315"/>
    </source>
</evidence>
<name>A0A6V8K848_9ACTN</name>
<sequence>MRLKVNDVYISGLGVFQPPVQDAGQAARRGEYSPAAYLENRLTGAGVAGDISPPEMAVRAARQALSRAAADPARIGMVLHASVFFQGPEMWLPGPYIQREVAGTSAPAFEIRLGCNGVFAALEIAAGRMSAAADDRTVLVTTAENLGSPLMDRWNSAPGFILGDAGSALLLDRGDGFARLRAVGSAVVPEVEPLYRGGEPLYPPTVPQGRKIDMRERAEYFRDNVMSLTDAAELRTRVRLDLIERTLDEADRKLVDMTRVVCGNSAAYMVQHDLLEPLGITMERTTWQFGRGVGHTGASDQLLSINHLLVTGQLAAGDHLLLFGGAPATMSCAVLEVLDIPGWARE</sequence>
<gene>
    <name evidence="5" type="ORF">Phou_055620</name>
</gene>
<feature type="domain" description="Beta-ketoacyl-[acyl-carrier-protein] synthase III N-terminal" evidence="4">
    <location>
        <begin position="109"/>
        <end position="175"/>
    </location>
</feature>
<proteinExistence type="predicted"/>
<dbReference type="Pfam" id="PF08541">
    <property type="entry name" value="ACP_syn_III_C"/>
    <property type="match status" value="1"/>
</dbReference>
<dbReference type="InterPro" id="IPR016039">
    <property type="entry name" value="Thiolase-like"/>
</dbReference>
<dbReference type="GO" id="GO:0004315">
    <property type="term" value="F:3-oxoacyl-[acyl-carrier-protein] synthase activity"/>
    <property type="evidence" value="ECO:0007669"/>
    <property type="project" value="InterPro"/>
</dbReference>
<dbReference type="PANTHER" id="PTHR34069">
    <property type="entry name" value="3-OXOACYL-[ACYL-CARRIER-PROTEIN] SYNTHASE 3"/>
    <property type="match status" value="1"/>
</dbReference>
<dbReference type="GO" id="GO:0006633">
    <property type="term" value="P:fatty acid biosynthetic process"/>
    <property type="evidence" value="ECO:0007669"/>
    <property type="project" value="InterPro"/>
</dbReference>
<feature type="domain" description="Beta-ketoacyl-[acyl-carrier-protein] synthase III C-terminal" evidence="3">
    <location>
        <begin position="247"/>
        <end position="336"/>
    </location>
</feature>
<dbReference type="InterPro" id="IPR013747">
    <property type="entry name" value="ACP_syn_III_C"/>
</dbReference>
<dbReference type="GO" id="GO:0044550">
    <property type="term" value="P:secondary metabolite biosynthetic process"/>
    <property type="evidence" value="ECO:0007669"/>
    <property type="project" value="TreeGrafter"/>
</dbReference>
<evidence type="ECO:0008006" key="7">
    <source>
        <dbReference type="Google" id="ProtNLM"/>
    </source>
</evidence>
<dbReference type="InterPro" id="IPR013751">
    <property type="entry name" value="ACP_syn_III_N"/>
</dbReference>
<dbReference type="RefSeq" id="WP_173060499.1">
    <property type="nucleotide sequence ID" value="NZ_BAABGO010000019.1"/>
</dbReference>
<evidence type="ECO:0000259" key="4">
    <source>
        <dbReference type="Pfam" id="PF08545"/>
    </source>
</evidence>
<keyword evidence="1" id="KW-0808">Transferase</keyword>
<dbReference type="AlphaFoldDB" id="A0A6V8K848"/>
<reference evidence="5 6" key="1">
    <citation type="submission" date="2020-03" db="EMBL/GenBank/DDBJ databases">
        <title>Whole genome shotgun sequence of Phytohabitans houttuyneae NBRC 108639.</title>
        <authorList>
            <person name="Komaki H."/>
            <person name="Tamura T."/>
        </authorList>
    </citation>
    <scope>NUCLEOTIDE SEQUENCE [LARGE SCALE GENOMIC DNA]</scope>
    <source>
        <strain evidence="5 6">NBRC 108639</strain>
    </source>
</reference>
<dbReference type="Pfam" id="PF08545">
    <property type="entry name" value="ACP_syn_III"/>
    <property type="match status" value="1"/>
</dbReference>
<reference evidence="5 6" key="2">
    <citation type="submission" date="2020-03" db="EMBL/GenBank/DDBJ databases">
        <authorList>
            <person name="Ichikawa N."/>
            <person name="Kimura A."/>
            <person name="Kitahashi Y."/>
            <person name="Uohara A."/>
        </authorList>
    </citation>
    <scope>NUCLEOTIDE SEQUENCE [LARGE SCALE GENOMIC DNA]</scope>
    <source>
        <strain evidence="5 6">NBRC 108639</strain>
    </source>
</reference>
<evidence type="ECO:0000313" key="6">
    <source>
        <dbReference type="Proteomes" id="UP000482800"/>
    </source>
</evidence>
<evidence type="ECO:0000256" key="1">
    <source>
        <dbReference type="ARBA" id="ARBA00022679"/>
    </source>
</evidence>
<organism evidence="5 6">
    <name type="scientific">Phytohabitans houttuyneae</name>
    <dbReference type="NCBI Taxonomy" id="1076126"/>
    <lineage>
        <taxon>Bacteria</taxon>
        <taxon>Bacillati</taxon>
        <taxon>Actinomycetota</taxon>
        <taxon>Actinomycetes</taxon>
        <taxon>Micromonosporales</taxon>
        <taxon>Micromonosporaceae</taxon>
    </lineage>
</organism>
<keyword evidence="2" id="KW-0012">Acyltransferase</keyword>
<keyword evidence="6" id="KW-1185">Reference proteome</keyword>
<dbReference type="PANTHER" id="PTHR34069:SF2">
    <property type="entry name" value="BETA-KETOACYL-[ACYL-CARRIER-PROTEIN] SYNTHASE III"/>
    <property type="match status" value="1"/>
</dbReference>
<dbReference type="EMBL" id="BLPF01000002">
    <property type="protein sequence ID" value="GFJ81382.1"/>
    <property type="molecule type" value="Genomic_DNA"/>
</dbReference>